<gene>
    <name evidence="1" type="ordered locus">Acid_2008</name>
</gene>
<dbReference type="AlphaFoldDB" id="Q026S1"/>
<dbReference type="HOGENOM" id="CLU_1119577_0_0_0"/>
<reference evidence="1" key="1">
    <citation type="submission" date="2006-10" db="EMBL/GenBank/DDBJ databases">
        <title>Complete sequence of Solibacter usitatus Ellin6076.</title>
        <authorList>
            <consortium name="US DOE Joint Genome Institute"/>
            <person name="Copeland A."/>
            <person name="Lucas S."/>
            <person name="Lapidus A."/>
            <person name="Barry K."/>
            <person name="Detter J.C."/>
            <person name="Glavina del Rio T."/>
            <person name="Hammon N."/>
            <person name="Israni S."/>
            <person name="Dalin E."/>
            <person name="Tice H."/>
            <person name="Pitluck S."/>
            <person name="Thompson L.S."/>
            <person name="Brettin T."/>
            <person name="Bruce D."/>
            <person name="Han C."/>
            <person name="Tapia R."/>
            <person name="Gilna P."/>
            <person name="Schmutz J."/>
            <person name="Larimer F."/>
            <person name="Land M."/>
            <person name="Hauser L."/>
            <person name="Kyrpides N."/>
            <person name="Mikhailova N."/>
            <person name="Janssen P.H."/>
            <person name="Kuske C.R."/>
            <person name="Richardson P."/>
        </authorList>
    </citation>
    <scope>NUCLEOTIDE SEQUENCE</scope>
    <source>
        <strain evidence="1">Ellin6076</strain>
    </source>
</reference>
<evidence type="ECO:0000313" key="1">
    <source>
        <dbReference type="EMBL" id="ABJ82998.1"/>
    </source>
</evidence>
<dbReference type="EMBL" id="CP000473">
    <property type="protein sequence ID" value="ABJ82998.1"/>
    <property type="molecule type" value="Genomic_DNA"/>
</dbReference>
<dbReference type="InterPro" id="IPR051341">
    <property type="entry name" value="Zyg-11_UBL_adapter"/>
</dbReference>
<name>Q026S1_SOLUE</name>
<sequence length="248" mass="27463">MAERGKLVISGDQVDDALWRKLESRRDLEELVIWGGAITNDRLEPVSRMTWLTGVGLGEVPVDDGVLVHLQPLRELECLNLAYTGVTGDFTRLLGTPLRDVRLEGCRRTGDACARSLARFPTLRQVEMHMTGLTDDGLAAMAALPLEVLWLGPRITDRGMETIGGFANLRHLDICTHLITDEGVRALAGLQQLQVLWLTRSRVSDASIEVLSQFTGLRELNVNYTEITAQGLARLKLALPECRLVEPD</sequence>
<dbReference type="InterPro" id="IPR032675">
    <property type="entry name" value="LRR_dom_sf"/>
</dbReference>
<dbReference type="KEGG" id="sus:Acid_2008"/>
<proteinExistence type="predicted"/>
<dbReference type="InterPro" id="IPR001611">
    <property type="entry name" value="Leu-rich_rpt"/>
</dbReference>
<protein>
    <recommendedName>
        <fullName evidence="2">Leucine Rich repeats (2 copies)</fullName>
    </recommendedName>
</protein>
<dbReference type="PANTHER" id="PTHR12904">
    <property type="match status" value="1"/>
</dbReference>
<accession>Q026S1</accession>
<dbReference type="PANTHER" id="PTHR12904:SF23">
    <property type="entry name" value="PROTEIN ZER-1 HOMOLOG"/>
    <property type="match status" value="1"/>
</dbReference>
<dbReference type="SUPFAM" id="SSF52047">
    <property type="entry name" value="RNI-like"/>
    <property type="match status" value="1"/>
</dbReference>
<organism evidence="1">
    <name type="scientific">Solibacter usitatus (strain Ellin6076)</name>
    <dbReference type="NCBI Taxonomy" id="234267"/>
    <lineage>
        <taxon>Bacteria</taxon>
        <taxon>Pseudomonadati</taxon>
        <taxon>Acidobacteriota</taxon>
        <taxon>Terriglobia</taxon>
        <taxon>Bryobacterales</taxon>
        <taxon>Solibacteraceae</taxon>
        <taxon>Candidatus Solibacter</taxon>
    </lineage>
</organism>
<dbReference type="Gene3D" id="3.80.10.10">
    <property type="entry name" value="Ribonuclease Inhibitor"/>
    <property type="match status" value="2"/>
</dbReference>
<dbReference type="eggNOG" id="COG4886">
    <property type="taxonomic scope" value="Bacteria"/>
</dbReference>
<dbReference type="STRING" id="234267.Acid_2008"/>
<evidence type="ECO:0008006" key="2">
    <source>
        <dbReference type="Google" id="ProtNLM"/>
    </source>
</evidence>
<dbReference type="InParanoid" id="Q026S1"/>
<dbReference type="Pfam" id="PF13516">
    <property type="entry name" value="LRR_6"/>
    <property type="match status" value="1"/>
</dbReference>
<dbReference type="OrthoDB" id="268839at2"/>